<evidence type="ECO:0000313" key="2">
    <source>
        <dbReference type="EMBL" id="KIM84236.1"/>
    </source>
</evidence>
<evidence type="ECO:0000256" key="1">
    <source>
        <dbReference type="SAM" id="SignalP"/>
    </source>
</evidence>
<protein>
    <submittedName>
        <fullName evidence="2">Uncharacterized protein</fullName>
    </submittedName>
</protein>
<dbReference type="STRING" id="765440.A0A0C3G0N8"/>
<sequence>MSLLPLTNIIFVFVFTDLPSVTWLGQTISARHTKLVSVGGIASEAAAVVIESGKLHNNNIDWPRTMCVEKARNIPRFEGFMGPRKFTKLANAARSGPVVVINVHKSRCDALIVMAAFNEVTLKCRHLYARHLMVSTKLDDAGFEGILSSLWTIVVKPVLDAYRSFDPSRIWWCATDPFTFLPIHAAGLYNTRDAGFKISDFVISSYTPTLTALLEPPLIAHRAF</sequence>
<dbReference type="AlphaFoldDB" id="A0A0C3G0N8"/>
<feature type="chain" id="PRO_5002177457" evidence="1">
    <location>
        <begin position="25"/>
        <end position="224"/>
    </location>
</feature>
<reference evidence="3" key="2">
    <citation type="submission" date="2015-01" db="EMBL/GenBank/DDBJ databases">
        <title>Evolutionary Origins and Diversification of the Mycorrhizal Mutualists.</title>
        <authorList>
            <consortium name="DOE Joint Genome Institute"/>
            <consortium name="Mycorrhizal Genomics Consortium"/>
            <person name="Kohler A."/>
            <person name="Kuo A."/>
            <person name="Nagy L.G."/>
            <person name="Floudas D."/>
            <person name="Copeland A."/>
            <person name="Barry K.W."/>
            <person name="Cichocki N."/>
            <person name="Veneault-Fourrey C."/>
            <person name="LaButti K."/>
            <person name="Lindquist E.A."/>
            <person name="Lipzen A."/>
            <person name="Lundell T."/>
            <person name="Morin E."/>
            <person name="Murat C."/>
            <person name="Riley R."/>
            <person name="Ohm R."/>
            <person name="Sun H."/>
            <person name="Tunlid A."/>
            <person name="Henrissat B."/>
            <person name="Grigoriev I.V."/>
            <person name="Hibbett D.S."/>
            <person name="Martin F."/>
        </authorList>
    </citation>
    <scope>NUCLEOTIDE SEQUENCE [LARGE SCALE GENOMIC DNA]</scope>
    <source>
        <strain evidence="3">F 1598</strain>
    </source>
</reference>
<dbReference type="InParanoid" id="A0A0C3G0N8"/>
<dbReference type="OrthoDB" id="2692523at2759"/>
<keyword evidence="3" id="KW-1185">Reference proteome</keyword>
<keyword evidence="1" id="KW-0732">Signal</keyword>
<dbReference type="EMBL" id="KN832988">
    <property type="protein sequence ID" value="KIM84236.1"/>
    <property type="molecule type" value="Genomic_DNA"/>
</dbReference>
<organism evidence="2 3">
    <name type="scientific">Piloderma croceum (strain F 1598)</name>
    <dbReference type="NCBI Taxonomy" id="765440"/>
    <lineage>
        <taxon>Eukaryota</taxon>
        <taxon>Fungi</taxon>
        <taxon>Dikarya</taxon>
        <taxon>Basidiomycota</taxon>
        <taxon>Agaricomycotina</taxon>
        <taxon>Agaricomycetes</taxon>
        <taxon>Agaricomycetidae</taxon>
        <taxon>Atheliales</taxon>
        <taxon>Atheliaceae</taxon>
        <taxon>Piloderma</taxon>
    </lineage>
</organism>
<accession>A0A0C3G0N8</accession>
<name>A0A0C3G0N8_PILCF</name>
<proteinExistence type="predicted"/>
<evidence type="ECO:0000313" key="3">
    <source>
        <dbReference type="Proteomes" id="UP000054166"/>
    </source>
</evidence>
<reference evidence="2 3" key="1">
    <citation type="submission" date="2014-04" db="EMBL/GenBank/DDBJ databases">
        <authorList>
            <consortium name="DOE Joint Genome Institute"/>
            <person name="Kuo A."/>
            <person name="Tarkka M."/>
            <person name="Buscot F."/>
            <person name="Kohler A."/>
            <person name="Nagy L.G."/>
            <person name="Floudas D."/>
            <person name="Copeland A."/>
            <person name="Barry K.W."/>
            <person name="Cichocki N."/>
            <person name="Veneault-Fourrey C."/>
            <person name="LaButti K."/>
            <person name="Lindquist E.A."/>
            <person name="Lipzen A."/>
            <person name="Lundell T."/>
            <person name="Morin E."/>
            <person name="Murat C."/>
            <person name="Sun H."/>
            <person name="Tunlid A."/>
            <person name="Henrissat B."/>
            <person name="Grigoriev I.V."/>
            <person name="Hibbett D.S."/>
            <person name="Martin F."/>
            <person name="Nordberg H.P."/>
            <person name="Cantor M.N."/>
            <person name="Hua S.X."/>
        </authorList>
    </citation>
    <scope>NUCLEOTIDE SEQUENCE [LARGE SCALE GENOMIC DNA]</scope>
    <source>
        <strain evidence="2 3">F 1598</strain>
    </source>
</reference>
<dbReference type="Proteomes" id="UP000054166">
    <property type="component" value="Unassembled WGS sequence"/>
</dbReference>
<feature type="signal peptide" evidence="1">
    <location>
        <begin position="1"/>
        <end position="24"/>
    </location>
</feature>
<dbReference type="HOGENOM" id="CLU_1235430_0_0_1"/>
<gene>
    <name evidence="2" type="ORF">PILCRDRAFT_6509</name>
</gene>